<evidence type="ECO:0000313" key="4">
    <source>
        <dbReference type="Proteomes" id="UP000008043"/>
    </source>
</evidence>
<evidence type="ECO:0000313" key="3">
    <source>
        <dbReference type="EMBL" id="CCK32145.1"/>
    </source>
</evidence>
<dbReference type="eggNOG" id="COG4974">
    <property type="taxonomic scope" value="Bacteria"/>
</dbReference>
<proteinExistence type="predicted"/>
<evidence type="ECO:0000256" key="2">
    <source>
        <dbReference type="ARBA" id="ARBA00023172"/>
    </source>
</evidence>
<evidence type="ECO:0000256" key="1">
    <source>
        <dbReference type="ARBA" id="ARBA00023125"/>
    </source>
</evidence>
<dbReference type="STRING" id="1214101.BN159_7766"/>
<dbReference type="InterPro" id="IPR010998">
    <property type="entry name" value="Integrase_recombinase_N"/>
</dbReference>
<keyword evidence="2" id="KW-0233">DNA recombination</keyword>
<protein>
    <submittedName>
        <fullName evidence="3">Integrase</fullName>
    </submittedName>
</protein>
<dbReference type="AlphaFoldDB" id="K4RF12"/>
<sequence length="484" mass="55395">MHQSTYSSAGWESWGLAFRPAIPEGMPLLFDDDLLFEDSNGIRPTTVINCWACELPANGCPSPNSWPYYVRTVREWLEFISEHGVALFDTRRRLKAALGAYSVYRAQGPIKHRFEASTWNQNMGILAGFYKWARDEGYADSEPFTYRQAIWAFKGQVRRGRVNQSRRRQAKPHVTIKYLDDDFTDMFLKGLAGLSPDGERDLRYRGRELARNSAVGRMIVSSGLRSQEYTYLLVCEVPVLPSRRTAVPLSFPIPSGVTKGSKYRESWIDYDSLAELHSYIALDRAAATFGSLWRPPARWGEPLFVTDADQRGGRVNGVRVQWSSLGPDERRRLVAPEGGSMLLSVWGQGRPFTGWATVFARTSDRIRERYEPRFPHVNPHRLRHTMAMATMARLMRGWYEQAARQVRDTDDDAALAHYLRTQEPLLILRDLLGHTSSLTTEAYLHRLDVLRLFNSLYQRVGKEYGLLDEEAEVETEFDDEPAVV</sequence>
<dbReference type="GO" id="GO:0006310">
    <property type="term" value="P:DNA recombination"/>
    <property type="evidence" value="ECO:0007669"/>
    <property type="project" value="UniProtKB-KW"/>
</dbReference>
<dbReference type="HOGENOM" id="CLU_548376_0_0_11"/>
<accession>K4RF12</accession>
<gene>
    <name evidence="3" type="ORF">BN159_7766</name>
</gene>
<dbReference type="GO" id="GO:0015074">
    <property type="term" value="P:DNA integration"/>
    <property type="evidence" value="ECO:0007669"/>
    <property type="project" value="InterPro"/>
</dbReference>
<keyword evidence="4" id="KW-1185">Reference proteome</keyword>
<dbReference type="EMBL" id="HE971709">
    <property type="protein sequence ID" value="CCK32145.1"/>
    <property type="molecule type" value="Genomic_DNA"/>
</dbReference>
<dbReference type="InterPro" id="IPR011010">
    <property type="entry name" value="DNA_brk_join_enz"/>
</dbReference>
<keyword evidence="1" id="KW-0238">DNA-binding</keyword>
<organism evidence="3 4">
    <name type="scientific">Streptomyces davaonensis (strain DSM 101723 / JCM 4913 / KCC S-0913 / 768)</name>
    <dbReference type="NCBI Taxonomy" id="1214101"/>
    <lineage>
        <taxon>Bacteria</taxon>
        <taxon>Bacillati</taxon>
        <taxon>Actinomycetota</taxon>
        <taxon>Actinomycetes</taxon>
        <taxon>Kitasatosporales</taxon>
        <taxon>Streptomycetaceae</taxon>
        <taxon>Streptomyces</taxon>
    </lineage>
</organism>
<dbReference type="InterPro" id="IPR013762">
    <property type="entry name" value="Integrase-like_cat_sf"/>
</dbReference>
<dbReference type="KEGG" id="sdv:BN159_7766"/>
<dbReference type="Gene3D" id="1.10.443.10">
    <property type="entry name" value="Intergrase catalytic core"/>
    <property type="match status" value="1"/>
</dbReference>
<reference evidence="3 4" key="1">
    <citation type="journal article" date="2012" name="J. Bacteriol.">
        <title>Genome sequence of the bacterium Streptomyces davawensis JCM 4913 and heterologous production of the unique antibiotic roseoflavin.</title>
        <authorList>
            <person name="Jankowitsch F."/>
            <person name="Schwarz J."/>
            <person name="Ruckert C."/>
            <person name="Gust B."/>
            <person name="Szczepanowski R."/>
            <person name="Blom J."/>
            <person name="Pelzer S."/>
            <person name="Kalinowski J."/>
            <person name="Mack M."/>
        </authorList>
    </citation>
    <scope>NUCLEOTIDE SEQUENCE [LARGE SCALE GENOMIC DNA]</scope>
    <source>
        <strain evidence="4">DSM 101723 / JCM 4913 / KCC S-0913 / 768</strain>
    </source>
</reference>
<dbReference type="Gene3D" id="1.10.150.130">
    <property type="match status" value="1"/>
</dbReference>
<dbReference type="PATRIC" id="fig|1214101.3.peg.7863"/>
<dbReference type="SUPFAM" id="SSF56349">
    <property type="entry name" value="DNA breaking-rejoining enzymes"/>
    <property type="match status" value="1"/>
</dbReference>
<dbReference type="Proteomes" id="UP000008043">
    <property type="component" value="Chromosome"/>
</dbReference>
<dbReference type="GO" id="GO:0003677">
    <property type="term" value="F:DNA binding"/>
    <property type="evidence" value="ECO:0007669"/>
    <property type="project" value="UniProtKB-KW"/>
</dbReference>
<name>K4RF12_STRDJ</name>